<reference evidence="5 6" key="1">
    <citation type="submission" date="2016-10" db="EMBL/GenBank/DDBJ databases">
        <authorList>
            <person name="de Groot N.N."/>
        </authorList>
    </citation>
    <scope>NUCLEOTIDE SEQUENCE [LARGE SCALE GENOMIC DNA]</scope>
    <source>
        <strain evidence="5 6">CGMCC 1.11156</strain>
    </source>
</reference>
<dbReference type="Pfam" id="PF00392">
    <property type="entry name" value="GntR"/>
    <property type="match status" value="1"/>
</dbReference>
<organism evidence="5 6">
    <name type="scientific">Nocardioides psychrotolerans</name>
    <dbReference type="NCBI Taxonomy" id="1005945"/>
    <lineage>
        <taxon>Bacteria</taxon>
        <taxon>Bacillati</taxon>
        <taxon>Actinomycetota</taxon>
        <taxon>Actinomycetes</taxon>
        <taxon>Propionibacteriales</taxon>
        <taxon>Nocardioidaceae</taxon>
        <taxon>Nocardioides</taxon>
    </lineage>
</organism>
<evidence type="ECO:0000256" key="3">
    <source>
        <dbReference type="ARBA" id="ARBA00023163"/>
    </source>
</evidence>
<dbReference type="EMBL" id="FOQG01000009">
    <property type="protein sequence ID" value="SFI49708.1"/>
    <property type="molecule type" value="Genomic_DNA"/>
</dbReference>
<evidence type="ECO:0000259" key="4">
    <source>
        <dbReference type="PROSITE" id="PS50949"/>
    </source>
</evidence>
<dbReference type="InterPro" id="IPR036390">
    <property type="entry name" value="WH_DNA-bd_sf"/>
</dbReference>
<dbReference type="AlphaFoldDB" id="A0A1I3IP00"/>
<dbReference type="OrthoDB" id="3172099at2"/>
<keyword evidence="3" id="KW-0804">Transcription</keyword>
<keyword evidence="2 5" id="KW-0238">DNA-binding</keyword>
<dbReference type="GO" id="GO:0003700">
    <property type="term" value="F:DNA-binding transcription factor activity"/>
    <property type="evidence" value="ECO:0007669"/>
    <property type="project" value="InterPro"/>
</dbReference>
<keyword evidence="1" id="KW-0805">Transcription regulation</keyword>
<keyword evidence="6" id="KW-1185">Reference proteome</keyword>
<dbReference type="STRING" id="1005945.SAMN05216561_10996"/>
<evidence type="ECO:0000313" key="6">
    <source>
        <dbReference type="Proteomes" id="UP000198649"/>
    </source>
</evidence>
<dbReference type="Pfam" id="PF07729">
    <property type="entry name" value="FCD"/>
    <property type="match status" value="1"/>
</dbReference>
<dbReference type="PANTHER" id="PTHR43537">
    <property type="entry name" value="TRANSCRIPTIONAL REGULATOR, GNTR FAMILY"/>
    <property type="match status" value="1"/>
</dbReference>
<dbReference type="PANTHER" id="PTHR43537:SF5">
    <property type="entry name" value="UXU OPERON TRANSCRIPTIONAL REGULATOR"/>
    <property type="match status" value="1"/>
</dbReference>
<dbReference type="InterPro" id="IPR000524">
    <property type="entry name" value="Tscrpt_reg_HTH_GntR"/>
</dbReference>
<dbReference type="CDD" id="cd07377">
    <property type="entry name" value="WHTH_GntR"/>
    <property type="match status" value="1"/>
</dbReference>
<dbReference type="PRINTS" id="PR00035">
    <property type="entry name" value="HTHGNTR"/>
</dbReference>
<dbReference type="Gene3D" id="1.20.120.530">
    <property type="entry name" value="GntR ligand-binding domain-like"/>
    <property type="match status" value="1"/>
</dbReference>
<dbReference type="InterPro" id="IPR008920">
    <property type="entry name" value="TF_FadR/GntR_C"/>
</dbReference>
<name>A0A1I3IP00_9ACTN</name>
<dbReference type="InterPro" id="IPR036388">
    <property type="entry name" value="WH-like_DNA-bd_sf"/>
</dbReference>
<feature type="domain" description="HTH gntR-type" evidence="4">
    <location>
        <begin position="27"/>
        <end position="97"/>
    </location>
</feature>
<evidence type="ECO:0000256" key="1">
    <source>
        <dbReference type="ARBA" id="ARBA00023015"/>
    </source>
</evidence>
<evidence type="ECO:0000313" key="5">
    <source>
        <dbReference type="EMBL" id="SFI49708.1"/>
    </source>
</evidence>
<gene>
    <name evidence="5" type="ORF">SAMN05216561_10996</name>
</gene>
<protein>
    <submittedName>
        <fullName evidence="5">DNA-binding transcriptional regulator, FadR family</fullName>
    </submittedName>
</protein>
<dbReference type="GO" id="GO:0003677">
    <property type="term" value="F:DNA binding"/>
    <property type="evidence" value="ECO:0007669"/>
    <property type="project" value="UniProtKB-KW"/>
</dbReference>
<proteinExistence type="predicted"/>
<dbReference type="SMART" id="SM00895">
    <property type="entry name" value="FCD"/>
    <property type="match status" value="1"/>
</dbReference>
<dbReference type="SMART" id="SM00345">
    <property type="entry name" value="HTH_GNTR"/>
    <property type="match status" value="1"/>
</dbReference>
<dbReference type="Gene3D" id="1.10.10.10">
    <property type="entry name" value="Winged helix-like DNA-binding domain superfamily/Winged helix DNA-binding domain"/>
    <property type="match status" value="1"/>
</dbReference>
<dbReference type="SUPFAM" id="SSF48008">
    <property type="entry name" value="GntR ligand-binding domain-like"/>
    <property type="match status" value="1"/>
</dbReference>
<sequence length="258" mass="27775">MTQADNAQDDSGVDIGLGLGLAPMSVPKSSDVLANHLRQQILEGKLVEGSALPVERALATSVGLGRQTVRDALRVLEIEGLIVTRPGRAGGSFVRRPDTATFERTLNVLVSGRGVKFHSLLEAREGLEPVAARLAALHRTDDDLVALDRVAAKMAESRGNVPLFLQCNVEWHVAVGAATHNEVIEAIVNSLSKVILRSTDIEEFNSEETMGATLEAHSRILKAIRAGDADKAASSMSKHVHVYRELVENLNVPEDIPM</sequence>
<dbReference type="SUPFAM" id="SSF46785">
    <property type="entry name" value="Winged helix' DNA-binding domain"/>
    <property type="match status" value="1"/>
</dbReference>
<dbReference type="PROSITE" id="PS50949">
    <property type="entry name" value="HTH_GNTR"/>
    <property type="match status" value="1"/>
</dbReference>
<dbReference type="Proteomes" id="UP000198649">
    <property type="component" value="Unassembled WGS sequence"/>
</dbReference>
<accession>A0A1I3IP00</accession>
<evidence type="ECO:0000256" key="2">
    <source>
        <dbReference type="ARBA" id="ARBA00023125"/>
    </source>
</evidence>
<dbReference type="InterPro" id="IPR011711">
    <property type="entry name" value="GntR_C"/>
</dbReference>